<feature type="region of interest" description="Disordered" evidence="1">
    <location>
        <begin position="103"/>
        <end position="154"/>
    </location>
</feature>
<accession>N1PSF0</accession>
<keyword evidence="3" id="KW-1185">Reference proteome</keyword>
<name>N1PSF0_DOTSN</name>
<feature type="compositionally biased region" description="Low complexity" evidence="1">
    <location>
        <begin position="125"/>
        <end position="135"/>
    </location>
</feature>
<evidence type="ECO:0000256" key="1">
    <source>
        <dbReference type="SAM" id="MobiDB-lite"/>
    </source>
</evidence>
<dbReference type="InterPro" id="IPR022024">
    <property type="entry name" value="DUF3602"/>
</dbReference>
<organism evidence="2 3">
    <name type="scientific">Dothistroma septosporum (strain NZE10 / CBS 128990)</name>
    <name type="common">Red band needle blight fungus</name>
    <name type="synonym">Mycosphaerella pini</name>
    <dbReference type="NCBI Taxonomy" id="675120"/>
    <lineage>
        <taxon>Eukaryota</taxon>
        <taxon>Fungi</taxon>
        <taxon>Dikarya</taxon>
        <taxon>Ascomycota</taxon>
        <taxon>Pezizomycotina</taxon>
        <taxon>Dothideomycetes</taxon>
        <taxon>Dothideomycetidae</taxon>
        <taxon>Mycosphaerellales</taxon>
        <taxon>Mycosphaerellaceae</taxon>
        <taxon>Dothistroma</taxon>
    </lineage>
</organism>
<evidence type="ECO:0000313" key="3">
    <source>
        <dbReference type="Proteomes" id="UP000016933"/>
    </source>
</evidence>
<reference evidence="3" key="1">
    <citation type="journal article" date="2012" name="PLoS Genet.">
        <title>The genomes of the fungal plant pathogens Cladosporium fulvum and Dothistroma septosporum reveal adaptation to different hosts and lifestyles but also signatures of common ancestry.</title>
        <authorList>
            <person name="de Wit P.J.G.M."/>
            <person name="van der Burgt A."/>
            <person name="Oekmen B."/>
            <person name="Stergiopoulos I."/>
            <person name="Abd-Elsalam K.A."/>
            <person name="Aerts A.L."/>
            <person name="Bahkali A.H."/>
            <person name="Beenen H.G."/>
            <person name="Chettri P."/>
            <person name="Cox M.P."/>
            <person name="Datema E."/>
            <person name="de Vries R.P."/>
            <person name="Dhillon B."/>
            <person name="Ganley A.R."/>
            <person name="Griffiths S.A."/>
            <person name="Guo Y."/>
            <person name="Hamelin R.C."/>
            <person name="Henrissat B."/>
            <person name="Kabir M.S."/>
            <person name="Jashni M.K."/>
            <person name="Kema G."/>
            <person name="Klaubauf S."/>
            <person name="Lapidus A."/>
            <person name="Levasseur A."/>
            <person name="Lindquist E."/>
            <person name="Mehrabi R."/>
            <person name="Ohm R.A."/>
            <person name="Owen T.J."/>
            <person name="Salamov A."/>
            <person name="Schwelm A."/>
            <person name="Schijlen E."/>
            <person name="Sun H."/>
            <person name="van den Burg H.A."/>
            <person name="van Ham R.C.H.J."/>
            <person name="Zhang S."/>
            <person name="Goodwin S.B."/>
            <person name="Grigoriev I.V."/>
            <person name="Collemare J."/>
            <person name="Bradshaw R.E."/>
        </authorList>
    </citation>
    <scope>NUCLEOTIDE SEQUENCE [LARGE SCALE GENOMIC DNA]</scope>
    <source>
        <strain evidence="3">NZE10 / CBS 128990</strain>
    </source>
</reference>
<dbReference type="Pfam" id="PF12223">
    <property type="entry name" value="DUF3602"/>
    <property type="match status" value="1"/>
</dbReference>
<gene>
    <name evidence="2" type="ORF">DOTSEDRAFT_42900</name>
</gene>
<dbReference type="Proteomes" id="UP000016933">
    <property type="component" value="Unassembled WGS sequence"/>
</dbReference>
<dbReference type="PANTHER" id="PTHR34693">
    <property type="entry name" value="PROTEIN PAR32"/>
    <property type="match status" value="1"/>
</dbReference>
<evidence type="ECO:0000313" key="2">
    <source>
        <dbReference type="EMBL" id="EME46376.1"/>
    </source>
</evidence>
<dbReference type="OMA" id="FKAPKTT"/>
<dbReference type="AlphaFoldDB" id="N1PSF0"/>
<dbReference type="OrthoDB" id="5424462at2759"/>
<reference evidence="2 3" key="2">
    <citation type="journal article" date="2012" name="PLoS Pathog.">
        <title>Diverse lifestyles and strategies of plant pathogenesis encoded in the genomes of eighteen Dothideomycetes fungi.</title>
        <authorList>
            <person name="Ohm R.A."/>
            <person name="Feau N."/>
            <person name="Henrissat B."/>
            <person name="Schoch C.L."/>
            <person name="Horwitz B.A."/>
            <person name="Barry K.W."/>
            <person name="Condon B.J."/>
            <person name="Copeland A.C."/>
            <person name="Dhillon B."/>
            <person name="Glaser F."/>
            <person name="Hesse C.N."/>
            <person name="Kosti I."/>
            <person name="LaButti K."/>
            <person name="Lindquist E.A."/>
            <person name="Lucas S."/>
            <person name="Salamov A.A."/>
            <person name="Bradshaw R.E."/>
            <person name="Ciuffetti L."/>
            <person name="Hamelin R.C."/>
            <person name="Kema G.H.J."/>
            <person name="Lawrence C."/>
            <person name="Scott J.A."/>
            <person name="Spatafora J.W."/>
            <person name="Turgeon B.G."/>
            <person name="de Wit P.J.G.M."/>
            <person name="Zhong S."/>
            <person name="Goodwin S.B."/>
            <person name="Grigoriev I.V."/>
        </authorList>
    </citation>
    <scope>NUCLEOTIDE SEQUENCE [LARGE SCALE GENOMIC DNA]</scope>
    <source>
        <strain evidence="3">NZE10 / CBS 128990</strain>
    </source>
</reference>
<sequence>MSRQVSVVEPHPTVPKKGAYLAGGRGGSGNYRKYKPEEVSSGADATGPASRISLTRPFSKRTVAGGRGGAGNMYSSTTETESTIFQFDEDIVKHRANVTPVYRVGRGGAGNMFTDDSKSLRKDSVASAASSTSDRSSTRQHSGGVLGVFSRRPS</sequence>
<dbReference type="InterPro" id="IPR053203">
    <property type="entry name" value="Cisplatin_resist-associated"/>
</dbReference>
<protein>
    <submittedName>
        <fullName evidence="2">Uncharacterized protein</fullName>
    </submittedName>
</protein>
<dbReference type="eggNOG" id="ENOG502S8NN">
    <property type="taxonomic scope" value="Eukaryota"/>
</dbReference>
<dbReference type="PANTHER" id="PTHR34693:SF1">
    <property type="entry name" value="PROTEIN PAR32"/>
    <property type="match status" value="1"/>
</dbReference>
<dbReference type="HOGENOM" id="CLU_101051_0_1_1"/>
<proteinExistence type="predicted"/>
<feature type="region of interest" description="Disordered" evidence="1">
    <location>
        <begin position="1"/>
        <end position="75"/>
    </location>
</feature>
<dbReference type="EMBL" id="KB446537">
    <property type="protein sequence ID" value="EME46376.1"/>
    <property type="molecule type" value="Genomic_DNA"/>
</dbReference>
<feature type="compositionally biased region" description="Basic and acidic residues" evidence="1">
    <location>
        <begin position="115"/>
        <end position="124"/>
    </location>
</feature>